<dbReference type="EMBL" id="JAFIWB010000001">
    <property type="protein sequence ID" value="MBN6100595.1"/>
    <property type="molecule type" value="Genomic_DNA"/>
</dbReference>
<dbReference type="RefSeq" id="WP_206228441.1">
    <property type="nucleotide sequence ID" value="NZ_JAFIWB010000001.1"/>
</dbReference>
<reference evidence="2 3" key="1">
    <citation type="submission" date="2021-02" db="EMBL/GenBank/DDBJ databases">
        <title>Taxonomically Unique Crown Gall-Associated Xanthomonas Stains Have Deficiency in Virulence Repertories.</title>
        <authorList>
            <person name="Mafakheri H."/>
            <person name="Taghavi S.M."/>
            <person name="Dimkic I."/>
            <person name="Nemanja K."/>
            <person name="Osdaghi E."/>
        </authorList>
    </citation>
    <scope>NUCLEOTIDE SEQUENCE [LARGE SCALE GENOMIC DNA]</scope>
    <source>
        <strain evidence="2 3">FX4</strain>
    </source>
</reference>
<organism evidence="2 3">
    <name type="scientific">Xanthomonas bonasiae</name>
    <dbReference type="NCBI Taxonomy" id="2810351"/>
    <lineage>
        <taxon>Bacteria</taxon>
        <taxon>Pseudomonadati</taxon>
        <taxon>Pseudomonadota</taxon>
        <taxon>Gammaproteobacteria</taxon>
        <taxon>Lysobacterales</taxon>
        <taxon>Lysobacteraceae</taxon>
        <taxon>Xanthomonas</taxon>
    </lineage>
</organism>
<accession>A0ABS3AW60</accession>
<gene>
    <name evidence="2" type="ORF">JR064_00245</name>
</gene>
<name>A0ABS3AW60_9XANT</name>
<feature type="transmembrane region" description="Helical" evidence="1">
    <location>
        <begin position="59"/>
        <end position="80"/>
    </location>
</feature>
<keyword evidence="1" id="KW-0812">Transmembrane</keyword>
<keyword evidence="1" id="KW-0472">Membrane</keyword>
<evidence type="ECO:0008006" key="4">
    <source>
        <dbReference type="Google" id="ProtNLM"/>
    </source>
</evidence>
<feature type="transmembrane region" description="Helical" evidence="1">
    <location>
        <begin position="127"/>
        <end position="160"/>
    </location>
</feature>
<feature type="transmembrane region" description="Helical" evidence="1">
    <location>
        <begin position="172"/>
        <end position="191"/>
    </location>
</feature>
<sequence length="283" mass="30434">METAEGLGVAPAKASITEKMKIWWLNHPWVVRLYLGGAMCMLSHLILFLRSPNSFPSNVALYAGSALLVIAFLGDAYEWLTPKIGTIFIKVSASAVGAIVLAVASGVGRTMVNGATHQQPSLFPVSTALLTLISVVPVTATLLATIGAIPAIFFFFWAIFKYAKRKVQLDTIISTARGLGGIIAVFGALTFSSNSSAIYPAMQKVAAYSAFFFDLQKYDSCAPLEDDRVSRINDSLVVIGRITETGPQFVRRTCLLQAETTVLAPPRASIETQKPASKRASLE</sequence>
<evidence type="ECO:0000256" key="1">
    <source>
        <dbReference type="SAM" id="Phobius"/>
    </source>
</evidence>
<comment type="caution">
    <text evidence="2">The sequence shown here is derived from an EMBL/GenBank/DDBJ whole genome shotgun (WGS) entry which is preliminary data.</text>
</comment>
<feature type="transmembrane region" description="Helical" evidence="1">
    <location>
        <begin position="29"/>
        <end position="47"/>
    </location>
</feature>
<evidence type="ECO:0000313" key="2">
    <source>
        <dbReference type="EMBL" id="MBN6100595.1"/>
    </source>
</evidence>
<keyword evidence="3" id="KW-1185">Reference proteome</keyword>
<dbReference type="Proteomes" id="UP000695802">
    <property type="component" value="Unassembled WGS sequence"/>
</dbReference>
<keyword evidence="1" id="KW-1133">Transmembrane helix</keyword>
<proteinExistence type="predicted"/>
<protein>
    <recommendedName>
        <fullName evidence="4">Transmembrane protein</fullName>
    </recommendedName>
</protein>
<feature type="transmembrane region" description="Helical" evidence="1">
    <location>
        <begin position="87"/>
        <end position="107"/>
    </location>
</feature>
<evidence type="ECO:0000313" key="3">
    <source>
        <dbReference type="Proteomes" id="UP000695802"/>
    </source>
</evidence>